<accession>A0A076EVZ5</accession>
<dbReference type="EMBL" id="CP008947">
    <property type="protein sequence ID" value="AII09382.1"/>
    <property type="molecule type" value="Genomic_DNA"/>
</dbReference>
<dbReference type="eggNOG" id="COG1788">
    <property type="taxonomic scope" value="Bacteria"/>
</dbReference>
<dbReference type="InterPro" id="IPR012792">
    <property type="entry name" value="3-oxoacid_CoA-transf_A"/>
</dbReference>
<dbReference type="SUPFAM" id="SSF100950">
    <property type="entry name" value="NagB/RpiA/CoA transferase-like"/>
    <property type="match status" value="1"/>
</dbReference>
<dbReference type="Gene3D" id="3.40.1080.10">
    <property type="entry name" value="Glutaconate Coenzyme A-transferase"/>
    <property type="match status" value="1"/>
</dbReference>
<evidence type="ECO:0000313" key="3">
    <source>
        <dbReference type="EMBL" id="AII09382.1"/>
    </source>
</evidence>
<evidence type="ECO:0000313" key="4">
    <source>
        <dbReference type="Proteomes" id="UP000028488"/>
    </source>
</evidence>
<dbReference type="AlphaFoldDB" id="A0A076EVZ5"/>
<dbReference type="PANTHER" id="PTHR13707:SF60">
    <property type="entry name" value="ACETATE COA-TRANSFERASE SUBUNIT ALPHA"/>
    <property type="match status" value="1"/>
</dbReference>
<dbReference type="GO" id="GO:0006508">
    <property type="term" value="P:proteolysis"/>
    <property type="evidence" value="ECO:0007669"/>
    <property type="project" value="InterPro"/>
</dbReference>
<sequence>MNKVLDTPETAVAAVTDGQTIAVGGFGLCGMPAALLEALLDSGATDLHIITNNCGPANSAVTALLRARRVARVTASYIGDNPVFLTQYLQGSLRVDLVPQGTLAEKLRAGGAGIPAFYTPTGVGTAVANGGIPVRYTREGDVAEYSAARQVATVDGRPCLLEHSLTADIALIRAEIADTLGNLRFHASARNFNPLCAMAARVAVAEVVHVVDAGLIAADDIHLPGVFVSGVVELKGEMHKPIERLRTVCPPVSRAVVKSGVA</sequence>
<dbReference type="PROSITE" id="PS00141">
    <property type="entry name" value="ASP_PROTEASE"/>
    <property type="match status" value="1"/>
</dbReference>
<proteinExistence type="inferred from homology"/>
<dbReference type="GO" id="GO:0004190">
    <property type="term" value="F:aspartic-type endopeptidase activity"/>
    <property type="evidence" value="ECO:0007669"/>
    <property type="project" value="InterPro"/>
</dbReference>
<dbReference type="InterPro" id="IPR004165">
    <property type="entry name" value="CoA_trans_fam_I"/>
</dbReference>
<dbReference type="InterPro" id="IPR037171">
    <property type="entry name" value="NagB/RpiA_transferase-like"/>
</dbReference>
<dbReference type="RefSeq" id="WP_037226769.1">
    <property type="nucleotide sequence ID" value="NZ_CP008947.1"/>
</dbReference>
<comment type="similarity">
    <text evidence="1">Belongs to the 3-oxoacid CoA-transferase subunit A family.</text>
</comment>
<dbReference type="SMART" id="SM00882">
    <property type="entry name" value="CoA_trans"/>
    <property type="match status" value="1"/>
</dbReference>
<dbReference type="GO" id="GO:0008410">
    <property type="term" value="F:CoA-transferase activity"/>
    <property type="evidence" value="ECO:0007669"/>
    <property type="project" value="InterPro"/>
</dbReference>
<dbReference type="NCBIfam" id="TIGR02429">
    <property type="entry name" value="pcaI_scoA_fam"/>
    <property type="match status" value="1"/>
</dbReference>
<dbReference type="Pfam" id="PF01144">
    <property type="entry name" value="CoA_trans"/>
    <property type="match status" value="1"/>
</dbReference>
<dbReference type="PANTHER" id="PTHR13707">
    <property type="entry name" value="KETOACID-COENZYME A TRANSFERASE"/>
    <property type="match status" value="1"/>
</dbReference>
<protein>
    <submittedName>
        <fullName evidence="3">Succinyl-CoA:3-ketoacid-CoA transferase</fullName>
    </submittedName>
</protein>
<name>A0A076EVZ5_RHOOP</name>
<keyword evidence="2 3" id="KW-0808">Transferase</keyword>
<dbReference type="InterPro" id="IPR004163">
    <property type="entry name" value="CoA_transf_BS"/>
</dbReference>
<gene>
    <name evidence="3" type="ORF">EP51_33960</name>
</gene>
<evidence type="ECO:0000256" key="1">
    <source>
        <dbReference type="ARBA" id="ARBA00005612"/>
    </source>
</evidence>
<dbReference type="InterPro" id="IPR001969">
    <property type="entry name" value="Aspartic_peptidase_AS"/>
</dbReference>
<dbReference type="PROSITE" id="PS01273">
    <property type="entry name" value="COA_TRANSF_1"/>
    <property type="match status" value="1"/>
</dbReference>
<evidence type="ECO:0000256" key="2">
    <source>
        <dbReference type="ARBA" id="ARBA00022679"/>
    </source>
</evidence>
<organism evidence="3 4">
    <name type="scientific">Rhodococcus opacus</name>
    <name type="common">Nocardia opaca</name>
    <dbReference type="NCBI Taxonomy" id="37919"/>
    <lineage>
        <taxon>Bacteria</taxon>
        <taxon>Bacillati</taxon>
        <taxon>Actinomycetota</taxon>
        <taxon>Actinomycetes</taxon>
        <taxon>Mycobacteriales</taxon>
        <taxon>Nocardiaceae</taxon>
        <taxon>Rhodococcus</taxon>
    </lineage>
</organism>
<reference evidence="3 4" key="1">
    <citation type="submission" date="2014-07" db="EMBL/GenBank/DDBJ databases">
        <title>Genome Sequence of Rhodococcus opacus Strain R7, a Biodegrader of Mono- and Polycyclic Aromatic Hydrocarbons.</title>
        <authorList>
            <person name="Di Gennaro P."/>
            <person name="Zampolli J."/>
            <person name="Presti I."/>
            <person name="Cappelletti M."/>
            <person name="D'Ursi P."/>
            <person name="Orro A."/>
            <person name="Mezzelani A."/>
            <person name="Milanesi L."/>
        </authorList>
    </citation>
    <scope>NUCLEOTIDE SEQUENCE [LARGE SCALE GENOMIC DNA]</scope>
    <source>
        <strain evidence="3 4">R7</strain>
    </source>
</reference>
<dbReference type="Proteomes" id="UP000028488">
    <property type="component" value="Chromosome"/>
</dbReference>